<dbReference type="EMBL" id="JAUSQL010000001">
    <property type="protein sequence ID" value="MDP9833357.1"/>
    <property type="molecule type" value="Genomic_DNA"/>
</dbReference>
<evidence type="ECO:0000256" key="5">
    <source>
        <dbReference type="ARBA" id="ARBA00022692"/>
    </source>
</evidence>
<dbReference type="Proteomes" id="UP001230145">
    <property type="component" value="Unassembled WGS sequence"/>
</dbReference>
<dbReference type="InterPro" id="IPR007208">
    <property type="entry name" value="MrpF/PhaF-like"/>
</dbReference>
<evidence type="ECO:0000256" key="1">
    <source>
        <dbReference type="ARBA" id="ARBA00004651"/>
    </source>
</evidence>
<keyword evidence="3" id="KW-0813">Transport</keyword>
<organism evidence="10 11">
    <name type="scientific">Trueperella abortisuis</name>
    <dbReference type="NCBI Taxonomy" id="445930"/>
    <lineage>
        <taxon>Bacteria</taxon>
        <taxon>Bacillati</taxon>
        <taxon>Actinomycetota</taxon>
        <taxon>Actinomycetes</taxon>
        <taxon>Actinomycetales</taxon>
        <taxon>Actinomycetaceae</taxon>
        <taxon>Trueperella</taxon>
    </lineage>
</organism>
<comment type="caution">
    <text evidence="10">The sequence shown here is derived from an EMBL/GenBank/DDBJ whole genome shotgun (WGS) entry which is preliminary data.</text>
</comment>
<evidence type="ECO:0000256" key="4">
    <source>
        <dbReference type="ARBA" id="ARBA00022475"/>
    </source>
</evidence>
<feature type="transmembrane region" description="Helical" evidence="9">
    <location>
        <begin position="35"/>
        <end position="53"/>
    </location>
</feature>
<name>A0ABT9PLK9_9ACTO</name>
<keyword evidence="7 9" id="KW-0472">Membrane</keyword>
<keyword evidence="6 9" id="KW-1133">Transmembrane helix</keyword>
<evidence type="ECO:0000256" key="7">
    <source>
        <dbReference type="ARBA" id="ARBA00023136"/>
    </source>
</evidence>
<gene>
    <name evidence="10" type="ORF">J2S45_002036</name>
</gene>
<evidence type="ECO:0000256" key="6">
    <source>
        <dbReference type="ARBA" id="ARBA00022989"/>
    </source>
</evidence>
<protein>
    <submittedName>
        <fullName evidence="10">Multicomponent Na+:H+ antiporter subunit F</fullName>
    </submittedName>
</protein>
<evidence type="ECO:0000256" key="9">
    <source>
        <dbReference type="SAM" id="Phobius"/>
    </source>
</evidence>
<accession>A0ABT9PLK9</accession>
<evidence type="ECO:0000256" key="2">
    <source>
        <dbReference type="ARBA" id="ARBA00009212"/>
    </source>
</evidence>
<evidence type="ECO:0000256" key="8">
    <source>
        <dbReference type="SAM" id="MobiDB-lite"/>
    </source>
</evidence>
<comment type="similarity">
    <text evidence="2">Belongs to the CPA3 antiporters (TC 2.A.63) subunit F family.</text>
</comment>
<comment type="subcellular location">
    <subcellularLocation>
        <location evidence="1">Cell membrane</location>
        <topology evidence="1">Multi-pass membrane protein</topology>
    </subcellularLocation>
</comment>
<feature type="transmembrane region" description="Helical" evidence="9">
    <location>
        <begin position="60"/>
        <end position="82"/>
    </location>
</feature>
<sequence length="123" mass="12763">MTYLLGACMALLFVAALLVLMRIFRGPTALERMVALDVMTSVVIGAVALLAALTRRADLLALFVALSLVGFVGSTTLARFLAPSVGGKRLPDREGARQGGAGPGIPARGETGRTGVVDEGRRP</sequence>
<evidence type="ECO:0000313" key="10">
    <source>
        <dbReference type="EMBL" id="MDP9833357.1"/>
    </source>
</evidence>
<dbReference type="PANTHER" id="PTHR34702:SF1">
    <property type="entry name" value="NA(+)_H(+) ANTIPORTER SUBUNIT F"/>
    <property type="match status" value="1"/>
</dbReference>
<evidence type="ECO:0000313" key="11">
    <source>
        <dbReference type="Proteomes" id="UP001230145"/>
    </source>
</evidence>
<keyword evidence="4" id="KW-1003">Cell membrane</keyword>
<reference evidence="10 11" key="1">
    <citation type="submission" date="2023-07" db="EMBL/GenBank/DDBJ databases">
        <title>Sequencing the genomes of 1000 actinobacteria strains.</title>
        <authorList>
            <person name="Klenk H.-P."/>
        </authorList>
    </citation>
    <scope>NUCLEOTIDE SEQUENCE [LARGE SCALE GENOMIC DNA]</scope>
    <source>
        <strain evidence="10 11">DSM 19515</strain>
    </source>
</reference>
<dbReference type="PANTHER" id="PTHR34702">
    <property type="entry name" value="NA(+)/H(+) ANTIPORTER SUBUNIT F1"/>
    <property type="match status" value="1"/>
</dbReference>
<feature type="region of interest" description="Disordered" evidence="8">
    <location>
        <begin position="85"/>
        <end position="123"/>
    </location>
</feature>
<proteinExistence type="inferred from homology"/>
<dbReference type="Pfam" id="PF04066">
    <property type="entry name" value="MrpF_PhaF"/>
    <property type="match status" value="1"/>
</dbReference>
<keyword evidence="11" id="KW-1185">Reference proteome</keyword>
<evidence type="ECO:0000256" key="3">
    <source>
        <dbReference type="ARBA" id="ARBA00022448"/>
    </source>
</evidence>
<dbReference type="RefSeq" id="WP_296932821.1">
    <property type="nucleotide sequence ID" value="NZ_JAUSQL010000001.1"/>
</dbReference>
<keyword evidence="5 9" id="KW-0812">Transmembrane</keyword>